<dbReference type="SUPFAM" id="SSF57701">
    <property type="entry name" value="Zn2/Cys6 DNA-binding domain"/>
    <property type="match status" value="1"/>
</dbReference>
<evidence type="ECO:0000259" key="5">
    <source>
        <dbReference type="SMART" id="SM00066"/>
    </source>
</evidence>
<dbReference type="InterPro" id="IPR036864">
    <property type="entry name" value="Zn2-C6_fun-type_DNA-bd_sf"/>
</dbReference>
<keyword evidence="1" id="KW-0805">Transcription regulation</keyword>
<gene>
    <name evidence="6" type="ORF">EMPG_09991</name>
</gene>
<dbReference type="GO" id="GO:0003677">
    <property type="term" value="F:DNA binding"/>
    <property type="evidence" value="ECO:0007669"/>
    <property type="project" value="UniProtKB-KW"/>
</dbReference>
<evidence type="ECO:0000313" key="7">
    <source>
        <dbReference type="Proteomes" id="UP000053573"/>
    </source>
</evidence>
<keyword evidence="4" id="KW-0539">Nucleus</keyword>
<accession>A0A0H1B973</accession>
<organism evidence="6 7">
    <name type="scientific">Blastomyces silverae</name>
    <dbReference type="NCBI Taxonomy" id="2060906"/>
    <lineage>
        <taxon>Eukaryota</taxon>
        <taxon>Fungi</taxon>
        <taxon>Dikarya</taxon>
        <taxon>Ascomycota</taxon>
        <taxon>Pezizomycotina</taxon>
        <taxon>Eurotiomycetes</taxon>
        <taxon>Eurotiomycetidae</taxon>
        <taxon>Onygenales</taxon>
        <taxon>Ajellomycetaceae</taxon>
        <taxon>Blastomyces</taxon>
    </lineage>
</organism>
<dbReference type="OrthoDB" id="3525185at2759"/>
<dbReference type="GO" id="GO:0008270">
    <property type="term" value="F:zinc ion binding"/>
    <property type="evidence" value="ECO:0007669"/>
    <property type="project" value="InterPro"/>
</dbReference>
<dbReference type="SMART" id="SM00066">
    <property type="entry name" value="GAL4"/>
    <property type="match status" value="1"/>
</dbReference>
<dbReference type="AlphaFoldDB" id="A0A0H1B973"/>
<dbReference type="PANTHER" id="PTHR38111">
    <property type="entry name" value="ZN(2)-C6 FUNGAL-TYPE DOMAIN-CONTAINING PROTEIN-RELATED"/>
    <property type="match status" value="1"/>
</dbReference>
<keyword evidence="7" id="KW-1185">Reference proteome</keyword>
<dbReference type="Proteomes" id="UP000053573">
    <property type="component" value="Unassembled WGS sequence"/>
</dbReference>
<keyword evidence="3" id="KW-0804">Transcription</keyword>
<name>A0A0H1B973_9EURO</name>
<dbReference type="Pfam" id="PF00172">
    <property type="entry name" value="Zn_clus"/>
    <property type="match status" value="1"/>
</dbReference>
<dbReference type="PANTHER" id="PTHR38111:SF11">
    <property type="entry name" value="TRANSCRIPTION FACTOR DOMAIN-CONTAINING PROTEIN-RELATED"/>
    <property type="match status" value="1"/>
</dbReference>
<sequence>MVGVPGRSKSCGTCRIRKKGGCDEKRPACGQCIKLGLKCDGYARELRFINFSTEPRKVGRKNPASAQIALPVTLARAAYAEKYLGIFWSSYLPTDKHFPAQMMMYVSGGWTNSLPQLYLNLPNIQKILLAICLSTAGRITNNRWEKEEGLRYYMESLSEMSAALANRTRGNIVTLCVMSRLYSLYEVPSPLPLAFYWLKTSVCICSWNHQVFFGQDDEDRIAQARNWRNHINGELAIMTSQPPETYISGYLHQFFVDGRLHLTTSAVQARKRIILSNPEWKTIPWNEIPKTPKDRLIDILVEIPTLLENLDISRACPDPEFQEFQRRDLLRTCWELEKELMNWRMELGITDPTYSLDAEQSSFSLDYLAACHIMCLYWAICIILYSSLRILSCPLVILPPQTDPRIYCGRIAKAMPLLLHPLSGAYGVHLASFPVAIALMYLNAVDGDVIYEEKRIIFDAFARSGYGKTVERFNQSMRRQDARSPEVANMDGPKAVPAQAKSWFGVEGEKL</sequence>
<evidence type="ECO:0000256" key="3">
    <source>
        <dbReference type="ARBA" id="ARBA00023163"/>
    </source>
</evidence>
<evidence type="ECO:0000256" key="1">
    <source>
        <dbReference type="ARBA" id="ARBA00023015"/>
    </source>
</evidence>
<evidence type="ECO:0000313" key="6">
    <source>
        <dbReference type="EMBL" id="KLJ07994.1"/>
    </source>
</evidence>
<protein>
    <recommendedName>
        <fullName evidence="5">Zn(2)-C6 fungal-type domain-containing protein</fullName>
    </recommendedName>
</protein>
<evidence type="ECO:0000256" key="2">
    <source>
        <dbReference type="ARBA" id="ARBA00023125"/>
    </source>
</evidence>
<comment type="caution">
    <text evidence="6">The sequence shown here is derived from an EMBL/GenBank/DDBJ whole genome shotgun (WGS) entry which is preliminary data.</text>
</comment>
<keyword evidence="2" id="KW-0238">DNA-binding</keyword>
<dbReference type="Gene3D" id="4.10.240.10">
    <property type="entry name" value="Zn(2)-C6 fungal-type DNA-binding domain"/>
    <property type="match status" value="1"/>
</dbReference>
<dbReference type="InterPro" id="IPR001138">
    <property type="entry name" value="Zn2Cys6_DnaBD"/>
</dbReference>
<dbReference type="InterPro" id="IPR053178">
    <property type="entry name" value="Osmoadaptation_assoc"/>
</dbReference>
<reference evidence="7" key="1">
    <citation type="journal article" date="2015" name="PLoS Genet.">
        <title>The dynamic genome and transcriptome of the human fungal pathogen Blastomyces and close relative Emmonsia.</title>
        <authorList>
            <person name="Munoz J.F."/>
            <person name="Gauthier G.M."/>
            <person name="Desjardins C.A."/>
            <person name="Gallo J.E."/>
            <person name="Holder J."/>
            <person name="Sullivan T.D."/>
            <person name="Marty A.J."/>
            <person name="Carmen J.C."/>
            <person name="Chen Z."/>
            <person name="Ding L."/>
            <person name="Gujja S."/>
            <person name="Magrini V."/>
            <person name="Misas E."/>
            <person name="Mitreva M."/>
            <person name="Priest M."/>
            <person name="Saif S."/>
            <person name="Whiston E.A."/>
            <person name="Young S."/>
            <person name="Zeng Q."/>
            <person name="Goldman W.E."/>
            <person name="Mardis E.R."/>
            <person name="Taylor J.W."/>
            <person name="McEwen J.G."/>
            <person name="Clay O.K."/>
            <person name="Klein B.S."/>
            <person name="Cuomo C.A."/>
        </authorList>
    </citation>
    <scope>NUCLEOTIDE SEQUENCE [LARGE SCALE GENOMIC DNA]</scope>
    <source>
        <strain evidence="7">UAMH 139</strain>
    </source>
</reference>
<dbReference type="CDD" id="cd00067">
    <property type="entry name" value="GAL4"/>
    <property type="match status" value="1"/>
</dbReference>
<dbReference type="EMBL" id="LDEV01002702">
    <property type="protein sequence ID" value="KLJ07994.1"/>
    <property type="molecule type" value="Genomic_DNA"/>
</dbReference>
<evidence type="ECO:0000256" key="4">
    <source>
        <dbReference type="ARBA" id="ARBA00023242"/>
    </source>
</evidence>
<feature type="domain" description="Zn(2)-C6 fungal-type" evidence="5">
    <location>
        <begin position="5"/>
        <end position="50"/>
    </location>
</feature>
<dbReference type="STRING" id="2060906.A0A0H1B973"/>
<dbReference type="GO" id="GO:0000981">
    <property type="term" value="F:DNA-binding transcription factor activity, RNA polymerase II-specific"/>
    <property type="evidence" value="ECO:0007669"/>
    <property type="project" value="InterPro"/>
</dbReference>
<proteinExistence type="predicted"/>